<dbReference type="InterPro" id="IPR001932">
    <property type="entry name" value="PPM-type_phosphatase-like_dom"/>
</dbReference>
<dbReference type="PROSITE" id="PS51746">
    <property type="entry name" value="PPM_2"/>
    <property type="match status" value="1"/>
</dbReference>
<proteinExistence type="predicted"/>
<keyword evidence="2" id="KW-0378">Hydrolase</keyword>
<feature type="domain" description="PPM-type phosphatase" evidence="1">
    <location>
        <begin position="15"/>
        <end position="261"/>
    </location>
</feature>
<evidence type="ECO:0000259" key="1">
    <source>
        <dbReference type="PROSITE" id="PS51746"/>
    </source>
</evidence>
<dbReference type="InterPro" id="IPR036457">
    <property type="entry name" value="PPM-type-like_dom_sf"/>
</dbReference>
<dbReference type="AlphaFoldDB" id="A0A2H5Y8Y6"/>
<accession>A0A2H5Y8Y6</accession>
<dbReference type="SUPFAM" id="SSF81606">
    <property type="entry name" value="PP2C-like"/>
    <property type="match status" value="1"/>
</dbReference>
<dbReference type="Gene3D" id="3.60.40.10">
    <property type="entry name" value="PPM-type phosphatase domain"/>
    <property type="match status" value="1"/>
</dbReference>
<dbReference type="EC" id="3.1.3.16" evidence="2"/>
<dbReference type="CDD" id="cd00143">
    <property type="entry name" value="PP2Cc"/>
    <property type="match status" value="1"/>
</dbReference>
<dbReference type="EMBL" id="BEHY01000079">
    <property type="protein sequence ID" value="GBD09899.1"/>
    <property type="molecule type" value="Genomic_DNA"/>
</dbReference>
<sequence>MPLPPMPAQPAAGLRFGWATDPGLVRPSNEDALLIVHTVYQGSRELLPLGLFLVADGMGGHRGGEQASDLAVREIARYLTTHLLVPHLAHRGPDHPIKELLEEALQAANAQILQAVPGGGTTVVGALVIGESVHLIHVGDSRAYLVWPDRLEQLTEDHSLVQRMIALKGLSEEEAAEVPRNVLYQALGHPSRLNPGYRRVSLPRDAWLMLCTDGLWGEVSEDRILQVVWGSASPQEACHRLVQEAKDAGGHDNISVILVGR</sequence>
<dbReference type="SMART" id="SM00332">
    <property type="entry name" value="PP2Cc"/>
    <property type="match status" value="1"/>
</dbReference>
<dbReference type="SMART" id="SM00331">
    <property type="entry name" value="PP2C_SIG"/>
    <property type="match status" value="1"/>
</dbReference>
<organism evidence="2 3">
    <name type="scientific">Candidatus Thermoflexus japonica</name>
    <dbReference type="NCBI Taxonomy" id="2035417"/>
    <lineage>
        <taxon>Bacteria</taxon>
        <taxon>Bacillati</taxon>
        <taxon>Chloroflexota</taxon>
        <taxon>Thermoflexia</taxon>
        <taxon>Thermoflexales</taxon>
        <taxon>Thermoflexaceae</taxon>
        <taxon>Thermoflexus</taxon>
    </lineage>
</organism>
<protein>
    <submittedName>
        <fullName evidence="2">Serine/threonine phosphatase stp</fullName>
        <ecNumber evidence="2">3.1.3.16</ecNumber>
    </submittedName>
</protein>
<evidence type="ECO:0000313" key="3">
    <source>
        <dbReference type="Proteomes" id="UP000236642"/>
    </source>
</evidence>
<dbReference type="GO" id="GO:0004722">
    <property type="term" value="F:protein serine/threonine phosphatase activity"/>
    <property type="evidence" value="ECO:0007669"/>
    <property type="project" value="UniProtKB-EC"/>
</dbReference>
<dbReference type="PANTHER" id="PTHR47992">
    <property type="entry name" value="PROTEIN PHOSPHATASE"/>
    <property type="match status" value="1"/>
</dbReference>
<evidence type="ECO:0000313" key="2">
    <source>
        <dbReference type="EMBL" id="GBD09899.1"/>
    </source>
</evidence>
<reference evidence="3" key="1">
    <citation type="submission" date="2017-09" db="EMBL/GenBank/DDBJ databases">
        <title>Metaegenomics of thermophilic ammonia-oxidizing enrichment culture.</title>
        <authorList>
            <person name="Kato S."/>
            <person name="Suzuki K."/>
        </authorList>
    </citation>
    <scope>NUCLEOTIDE SEQUENCE [LARGE SCALE GENOMIC DNA]</scope>
</reference>
<comment type="caution">
    <text evidence="2">The sequence shown here is derived from an EMBL/GenBank/DDBJ whole genome shotgun (WGS) entry which is preliminary data.</text>
</comment>
<gene>
    <name evidence="2" type="primary">stp</name>
    <name evidence="2" type="ORF">HRbin22_02161</name>
</gene>
<dbReference type="InterPro" id="IPR015655">
    <property type="entry name" value="PP2C"/>
</dbReference>
<dbReference type="Pfam" id="PF13672">
    <property type="entry name" value="PP2C_2"/>
    <property type="match status" value="1"/>
</dbReference>
<dbReference type="Proteomes" id="UP000236642">
    <property type="component" value="Unassembled WGS sequence"/>
</dbReference>
<name>A0A2H5Y8Y6_9CHLR</name>